<organism evidence="8 9">
    <name type="scientific">Neolewinella aurantiaca</name>
    <dbReference type="NCBI Taxonomy" id="2602767"/>
    <lineage>
        <taxon>Bacteria</taxon>
        <taxon>Pseudomonadati</taxon>
        <taxon>Bacteroidota</taxon>
        <taxon>Saprospiria</taxon>
        <taxon>Saprospirales</taxon>
        <taxon>Lewinellaceae</taxon>
        <taxon>Neolewinella</taxon>
    </lineage>
</organism>
<dbReference type="Gene3D" id="2.60.120.260">
    <property type="entry name" value="Galactose-binding domain-like"/>
    <property type="match status" value="1"/>
</dbReference>
<keyword evidence="9" id="KW-1185">Reference proteome</keyword>
<evidence type="ECO:0000313" key="9">
    <source>
        <dbReference type="Proteomes" id="UP000321907"/>
    </source>
</evidence>
<evidence type="ECO:0000256" key="4">
    <source>
        <dbReference type="SAM" id="SignalP"/>
    </source>
</evidence>
<comment type="caution">
    <text evidence="8">The sequence shown here is derived from an EMBL/GenBank/DDBJ whole genome shotgun (WGS) entry which is preliminary data.</text>
</comment>
<dbReference type="Proteomes" id="UP000321907">
    <property type="component" value="Unassembled WGS sequence"/>
</dbReference>
<dbReference type="CDD" id="cd16031">
    <property type="entry name" value="G6S_like"/>
    <property type="match status" value="1"/>
</dbReference>
<keyword evidence="3" id="KW-0378">Hydrolase</keyword>
<accession>A0A5C7FYN3</accession>
<keyword evidence="4" id="KW-0732">Signal</keyword>
<name>A0A5C7FYN3_9BACT</name>
<feature type="signal peptide" evidence="4">
    <location>
        <begin position="1"/>
        <end position="23"/>
    </location>
</feature>
<dbReference type="InterPro" id="IPR016007">
    <property type="entry name" value="Alpha_rhamnosid"/>
</dbReference>
<dbReference type="InterPro" id="IPR035398">
    <property type="entry name" value="Bac_rhamnosid_C"/>
</dbReference>
<dbReference type="InterPro" id="IPR035396">
    <property type="entry name" value="Bac_rhamnosid6H"/>
</dbReference>
<dbReference type="Gene3D" id="1.50.10.10">
    <property type="match status" value="1"/>
</dbReference>
<dbReference type="SUPFAM" id="SSF48208">
    <property type="entry name" value="Six-hairpin glycosidases"/>
    <property type="match status" value="1"/>
</dbReference>
<dbReference type="EMBL" id="VOXD01000008">
    <property type="protein sequence ID" value="TXF90248.1"/>
    <property type="molecule type" value="Genomic_DNA"/>
</dbReference>
<sequence>MPNISRSLLLLFVAIAAGQVLNAQEVTDDRPNIIFILTDDQRFDAIGYAGNELIHTPEMDKLAETGAYFNHAMVTTPICAASRASILSGVYERTHRFNFQTGDIRDEYMDQAYPKVLRDAGYHTGFYGKYGVRYKGEAKMFDEYETYDRNNAFKDRRGYFYKTIDGDTVHLTRYTGQQGLDFIDKNAGNEEPFCLALNFSAPHAHDGAKDQYFWQKTTAPLLASTTIPAPALSAQKYFDILPQPVRDGFNRLRWTWRYDTPEKYQHSVKGYYRMLSGIDLEIGKLRKELERKGIADNTVIILMGDNGYFLGERQLAGKWLMYDNSVRVPLIVFDPRNEQHIDIDAMALNIDVPATILDLAGAEKPATYQGQSLLPVVNGKTKKLTDRDTVLIEHIWDFDNIPPSEGVRTKDWKYFRYVDDQRAEELYNLNDDPQEINNLAGRPEQREVLLALRKKCNQLIAAYSDDFSAAPTELSVEYIREPATVVLRDPSPEFGWVVPAGAGFQAAYQILVASSKENIDANYGDVWNSKKVKERRNFNNEYKGPPLDAKKEYFWKVRIWDDVNRLSRYSKAQQFRGVDTETGNYIALSSDGADKKGSPGGKYLTTGNIFQMDRVKPVEFERRDDAWFVDFGKHGFANMELTYTAKRKGSLTIRIGEKLTDGKIEMNPGGHIRAQEVELPVMKGTHTYLLPLVPDARNTKPLAVQLPDSFPVLMPFRYAEIMGAAAGAKRGFESEDLTQLVYYTYWDDDASYFTSDNDILNQVWEMCRYTMKATSFAGLYVDGDRERIPYEADAYLQQLSHYATDREYAIGRRTIEYFMEYPTWPTEWQQHVALMFHADYMYTGNTELISKYYDKLKHKTLVDLVGEDNMVSSSRVTPELMKKLGFGERKDKLRDIVDWPSANWQGNPEVTGERDGFVFMPNNTVINALFYKNMLIMAEFAEILGKPDDALEFNILALRARQAVNSTMLDREKGYYVDGEGTDHSSVHANMFPLAFGMVPDEYKKSVGEYIKSRGMACSVYGAQYLMEALYEAEMEDYALEMMADSTGDRNWYNMIREGSTVALEAWGFKYKPNLDWNHAWGAVPANIIPRQLWGIQPKTPGYGVATIRPAMGSLKNSTIKVPTLRGPITGEYQYVNGRKEVYTIDVPANMVAEFKLNLKENQALSLNGKQENLAFGYVQLLPGRNVLEVNVNSF</sequence>
<dbReference type="Pfam" id="PF00884">
    <property type="entry name" value="Sulfatase"/>
    <property type="match status" value="1"/>
</dbReference>
<dbReference type="Pfam" id="PF17390">
    <property type="entry name" value="Bac_rhamnosid_C"/>
    <property type="match status" value="1"/>
</dbReference>
<proteinExistence type="predicted"/>
<evidence type="ECO:0000256" key="1">
    <source>
        <dbReference type="ARBA" id="ARBA00001445"/>
    </source>
</evidence>
<protein>
    <recommendedName>
        <fullName evidence="2">alpha-L-rhamnosidase</fullName>
        <ecNumber evidence="2">3.2.1.40</ecNumber>
    </recommendedName>
</protein>
<dbReference type="InterPro" id="IPR017850">
    <property type="entry name" value="Alkaline_phosphatase_core_sf"/>
</dbReference>
<dbReference type="Gene3D" id="2.60.40.10">
    <property type="entry name" value="Immunoglobulins"/>
    <property type="match status" value="1"/>
</dbReference>
<dbReference type="PANTHER" id="PTHR33307:SF6">
    <property type="entry name" value="ALPHA-RHAMNOSIDASE (EUROFUNG)-RELATED"/>
    <property type="match status" value="1"/>
</dbReference>
<evidence type="ECO:0000259" key="7">
    <source>
        <dbReference type="Pfam" id="PF17390"/>
    </source>
</evidence>
<dbReference type="RefSeq" id="WP_147930005.1">
    <property type="nucleotide sequence ID" value="NZ_VOXD01000008.1"/>
</dbReference>
<comment type="catalytic activity">
    <reaction evidence="1">
        <text>Hydrolysis of terminal non-reducing alpha-L-rhamnose residues in alpha-L-rhamnosides.</text>
        <dbReference type="EC" id="3.2.1.40"/>
    </reaction>
</comment>
<feature type="chain" id="PRO_5023055234" description="alpha-L-rhamnosidase" evidence="4">
    <location>
        <begin position="24"/>
        <end position="1195"/>
    </location>
</feature>
<feature type="domain" description="Alpha-L-rhamnosidase six-hairpin glycosidase" evidence="6">
    <location>
        <begin position="749"/>
        <end position="1091"/>
    </location>
</feature>
<evidence type="ECO:0000259" key="6">
    <source>
        <dbReference type="Pfam" id="PF17389"/>
    </source>
</evidence>
<dbReference type="Pfam" id="PF17389">
    <property type="entry name" value="Bac_rhamnosid6H"/>
    <property type="match status" value="1"/>
</dbReference>
<dbReference type="Gene3D" id="2.60.420.10">
    <property type="entry name" value="Maltose phosphorylase, domain 3"/>
    <property type="match status" value="1"/>
</dbReference>
<dbReference type="GO" id="GO:0005975">
    <property type="term" value="P:carbohydrate metabolic process"/>
    <property type="evidence" value="ECO:0007669"/>
    <property type="project" value="InterPro"/>
</dbReference>
<dbReference type="InterPro" id="IPR008928">
    <property type="entry name" value="6-hairpin_glycosidase_sf"/>
</dbReference>
<dbReference type="OrthoDB" id="9815108at2"/>
<dbReference type="Gene3D" id="3.40.720.10">
    <property type="entry name" value="Alkaline Phosphatase, subunit A"/>
    <property type="match status" value="1"/>
</dbReference>
<dbReference type="EC" id="3.2.1.40" evidence="2"/>
<feature type="domain" description="Alpha-L-rhamnosidase C-terminal" evidence="7">
    <location>
        <begin position="1095"/>
        <end position="1165"/>
    </location>
</feature>
<gene>
    <name evidence="8" type="ORF">FUA23_06935</name>
</gene>
<evidence type="ECO:0000313" key="8">
    <source>
        <dbReference type="EMBL" id="TXF90248.1"/>
    </source>
</evidence>
<dbReference type="GO" id="GO:0030596">
    <property type="term" value="F:alpha-L-rhamnosidase activity"/>
    <property type="evidence" value="ECO:0007669"/>
    <property type="project" value="UniProtKB-EC"/>
</dbReference>
<dbReference type="PANTHER" id="PTHR33307">
    <property type="entry name" value="ALPHA-RHAMNOSIDASE (EUROFUNG)"/>
    <property type="match status" value="1"/>
</dbReference>
<evidence type="ECO:0000256" key="2">
    <source>
        <dbReference type="ARBA" id="ARBA00012652"/>
    </source>
</evidence>
<dbReference type="SUPFAM" id="SSF53649">
    <property type="entry name" value="Alkaline phosphatase-like"/>
    <property type="match status" value="1"/>
</dbReference>
<dbReference type="InterPro" id="IPR000917">
    <property type="entry name" value="Sulfatase_N"/>
</dbReference>
<dbReference type="InterPro" id="IPR013783">
    <property type="entry name" value="Ig-like_fold"/>
</dbReference>
<feature type="domain" description="Sulfatase N-terminal" evidence="5">
    <location>
        <begin position="31"/>
        <end position="362"/>
    </location>
</feature>
<evidence type="ECO:0000256" key="3">
    <source>
        <dbReference type="ARBA" id="ARBA00022801"/>
    </source>
</evidence>
<evidence type="ECO:0000259" key="5">
    <source>
        <dbReference type="Pfam" id="PF00884"/>
    </source>
</evidence>
<dbReference type="Pfam" id="PF25788">
    <property type="entry name" value="Ig_Rha78A_N"/>
    <property type="match status" value="1"/>
</dbReference>
<reference evidence="8 9" key="1">
    <citation type="submission" date="2019-08" db="EMBL/GenBank/DDBJ databases">
        <title>Lewinella sp. strain SSH13 Genome sequencing and assembly.</title>
        <authorList>
            <person name="Kim I."/>
        </authorList>
    </citation>
    <scope>NUCLEOTIDE SEQUENCE [LARGE SCALE GENOMIC DNA]</scope>
    <source>
        <strain evidence="8 9">SSH13</strain>
    </source>
</reference>
<dbReference type="InterPro" id="IPR012341">
    <property type="entry name" value="6hp_glycosidase-like_sf"/>
</dbReference>
<dbReference type="AlphaFoldDB" id="A0A5C7FYN3"/>